<dbReference type="Proteomes" id="UP000241769">
    <property type="component" value="Unassembled WGS sequence"/>
</dbReference>
<keyword evidence="1" id="KW-0472">Membrane</keyword>
<sequence length="61" mass="7420">MRWGLLIAFEKRFYRRSGENLFLLILGWVIDAILLVRQLYNRRSWVATTWTTKKSGRKYNL</sequence>
<organism evidence="2 4">
    <name type="scientific">Planoprotostelium fungivorum</name>
    <dbReference type="NCBI Taxonomy" id="1890364"/>
    <lineage>
        <taxon>Eukaryota</taxon>
        <taxon>Amoebozoa</taxon>
        <taxon>Evosea</taxon>
        <taxon>Variosea</taxon>
        <taxon>Cavosteliida</taxon>
        <taxon>Cavosteliaceae</taxon>
        <taxon>Planoprotostelium</taxon>
    </lineage>
</organism>
<dbReference type="EMBL" id="MDYQ01000020">
    <property type="protein sequence ID" value="PRP87536.1"/>
    <property type="molecule type" value="Genomic_DNA"/>
</dbReference>
<name>A0A2P6MTL8_9EUKA</name>
<evidence type="ECO:0000313" key="4">
    <source>
        <dbReference type="Proteomes" id="UP000241769"/>
    </source>
</evidence>
<keyword evidence="4" id="KW-1185">Reference proteome</keyword>
<proteinExistence type="predicted"/>
<evidence type="ECO:0000313" key="2">
    <source>
        <dbReference type="EMBL" id="PRP75024.1"/>
    </source>
</evidence>
<dbReference type="AlphaFoldDB" id="A0A2P6MTL8"/>
<reference evidence="2 4" key="1">
    <citation type="journal article" date="2018" name="Genome Biol. Evol.">
        <title>Multiple Roots of Fruiting Body Formation in Amoebozoa.</title>
        <authorList>
            <person name="Hillmann F."/>
            <person name="Forbes G."/>
            <person name="Novohradska S."/>
            <person name="Ferling I."/>
            <person name="Riege K."/>
            <person name="Groth M."/>
            <person name="Westermann M."/>
            <person name="Marz M."/>
            <person name="Spaller T."/>
            <person name="Winckler T."/>
            <person name="Schaap P."/>
            <person name="Glockner G."/>
        </authorList>
    </citation>
    <scope>NUCLEOTIDE SEQUENCE [LARGE SCALE GENOMIC DNA]</scope>
    <source>
        <strain evidence="2 4">Jena</strain>
    </source>
</reference>
<feature type="transmembrane region" description="Helical" evidence="1">
    <location>
        <begin position="21"/>
        <end position="40"/>
    </location>
</feature>
<evidence type="ECO:0000313" key="3">
    <source>
        <dbReference type="EMBL" id="PRP87536.1"/>
    </source>
</evidence>
<comment type="caution">
    <text evidence="2">The sequence shown here is derived from an EMBL/GenBank/DDBJ whole genome shotgun (WGS) entry which is preliminary data.</text>
</comment>
<evidence type="ECO:0000256" key="1">
    <source>
        <dbReference type="SAM" id="Phobius"/>
    </source>
</evidence>
<dbReference type="EMBL" id="MDYQ01000421">
    <property type="protein sequence ID" value="PRP75024.1"/>
    <property type="molecule type" value="Genomic_DNA"/>
</dbReference>
<dbReference type="InParanoid" id="A0A2P6MTL8"/>
<keyword evidence="1" id="KW-1133">Transmembrane helix</keyword>
<gene>
    <name evidence="3" type="ORF">PROFUN_00747</name>
    <name evidence="2" type="ORF">PROFUN_07417</name>
</gene>
<protein>
    <submittedName>
        <fullName evidence="2">Uncharacterized protein</fullName>
    </submittedName>
</protein>
<accession>A0A2P6MTL8</accession>
<keyword evidence="1" id="KW-0812">Transmembrane</keyword>